<gene>
    <name evidence="1" type="ORF">SAM23877_0252</name>
</gene>
<dbReference type="KEGG" id="samb:SAM23877_0252"/>
<protein>
    <submittedName>
        <fullName evidence="1">Uncharacterized protein</fullName>
    </submittedName>
</protein>
<name>A0A0K2AK65_STRA7</name>
<dbReference type="EMBL" id="CP012382">
    <property type="protein sequence ID" value="AKZ53301.1"/>
    <property type="molecule type" value="Genomic_DNA"/>
</dbReference>
<organism evidence="1 2">
    <name type="scientific">Streptomyces ambofaciens (strain ATCC 23877 / 3486 / DSM 40053 / JCM 4204 / NBRC 12836 / NRRL B-2516)</name>
    <dbReference type="NCBI Taxonomy" id="278992"/>
    <lineage>
        <taxon>Bacteria</taxon>
        <taxon>Bacillati</taxon>
        <taxon>Actinomycetota</taxon>
        <taxon>Actinomycetes</taxon>
        <taxon>Kitasatosporales</taxon>
        <taxon>Streptomycetaceae</taxon>
        <taxon>Streptomyces</taxon>
    </lineage>
</organism>
<dbReference type="Proteomes" id="UP000061018">
    <property type="component" value="Chromosome"/>
</dbReference>
<accession>A0A0K2AK65</accession>
<proteinExistence type="predicted"/>
<reference evidence="2" key="1">
    <citation type="journal article" date="2015" name="J. Biotechnol.">
        <title>Complete genome sequence of Streptomyces ambofaciens ATCC 23877, the spiramycin producer.</title>
        <authorList>
            <person name="Thibessard A."/>
            <person name="Haas D."/>
            <person name="Gerbaud C."/>
            <person name="Aigle B."/>
            <person name="Lautru S."/>
            <person name="Pernodet J.L."/>
            <person name="Leblond P."/>
        </authorList>
    </citation>
    <scope>NUCLEOTIDE SEQUENCE [LARGE SCALE GENOMIC DNA]</scope>
    <source>
        <strain evidence="2">ATCC 23877 / 3486 / DSM 40053 / JCM 4204 / NBRC 12836 / NRRL B-2516</strain>
    </source>
</reference>
<dbReference type="AlphaFoldDB" id="A0A0K2AK65"/>
<evidence type="ECO:0000313" key="1">
    <source>
        <dbReference type="EMBL" id="AKZ53301.1"/>
    </source>
</evidence>
<evidence type="ECO:0000313" key="2">
    <source>
        <dbReference type="Proteomes" id="UP000061018"/>
    </source>
</evidence>
<sequence length="39" mass="4069">MARKRRLIQAALKSCAGPSFPEVVAGTVQLPDATALDGE</sequence>